<evidence type="ECO:0000313" key="2">
    <source>
        <dbReference type="EMBL" id="KAK0705564.1"/>
    </source>
</evidence>
<sequence length="453" mass="49586">MENLTALLSGRLSSVVCKRPPRPAREVAREVVIAASEDFDTRTALDILVRDLGEVAEWAASQVVPREVFPSPSTLQGEDGPPSAQGQPCSPYTASSIHSNASDDHNALRQALTTRQALVFASLPARIAPLSFDALTHFTHEHGLAHYTNPHTFRGRVPVEDIPRECFFVTADGWAWDIRELVDELMRRGEGADGTLRNPVTGAQFEKVDVRRLVAHPFGRGLSVAGLDEEERTEPEREEEIGFGESGGIEVRAAHGEVREDAPAQDLSRGEDDDEAEAGPWVEEMAEEAWPAPEVVPEELMERSSGHPFPDPAEPVVAAVVAHATRAPETVRIPETIHELQAVPSVHAVGPRSTLVKEREEPAPEEFSMLSSELERRPTSSGDRDEEYNTLFRNSDDDALAPPPSVSRPVPTPLSWKSAAERPSSPLHRTFSTKTGDSGASDGEWYLKTRDPP</sequence>
<comment type="caution">
    <text evidence="2">The sequence shown here is derived from an EMBL/GenBank/DDBJ whole genome shotgun (WGS) entry which is preliminary data.</text>
</comment>
<reference evidence="2" key="1">
    <citation type="submission" date="2023-06" db="EMBL/GenBank/DDBJ databases">
        <title>Genome-scale phylogeny and comparative genomics of the fungal order Sordariales.</title>
        <authorList>
            <consortium name="Lawrence Berkeley National Laboratory"/>
            <person name="Hensen N."/>
            <person name="Bonometti L."/>
            <person name="Westerberg I."/>
            <person name="Brannstrom I.O."/>
            <person name="Guillou S."/>
            <person name="Cros-Aarteil S."/>
            <person name="Calhoun S."/>
            <person name="Haridas S."/>
            <person name="Kuo A."/>
            <person name="Mondo S."/>
            <person name="Pangilinan J."/>
            <person name="Riley R."/>
            <person name="Labutti K."/>
            <person name="Andreopoulos B."/>
            <person name="Lipzen A."/>
            <person name="Chen C."/>
            <person name="Yanf M."/>
            <person name="Daum C."/>
            <person name="Ng V."/>
            <person name="Clum A."/>
            <person name="Steindorff A."/>
            <person name="Ohm R."/>
            <person name="Martin F."/>
            <person name="Silar P."/>
            <person name="Natvig D."/>
            <person name="Lalanne C."/>
            <person name="Gautier V."/>
            <person name="Ament-Velasquez S.L."/>
            <person name="Kruys A."/>
            <person name="Hutchinson M.I."/>
            <person name="Powell A.J."/>
            <person name="Barry K."/>
            <person name="Miller A.N."/>
            <person name="Grigoriev I.V."/>
            <person name="Debuchy R."/>
            <person name="Gladieux P."/>
            <person name="Thoren M.H."/>
            <person name="Johannesson H."/>
        </authorList>
    </citation>
    <scope>NUCLEOTIDE SEQUENCE</scope>
    <source>
        <strain evidence="2">SMH4607-1</strain>
    </source>
</reference>
<feature type="region of interest" description="Disordered" evidence="1">
    <location>
        <begin position="257"/>
        <end position="278"/>
    </location>
</feature>
<evidence type="ECO:0000313" key="3">
    <source>
        <dbReference type="Proteomes" id="UP001172102"/>
    </source>
</evidence>
<feature type="compositionally biased region" description="Polar residues" evidence="1">
    <location>
        <begin position="84"/>
        <end position="100"/>
    </location>
</feature>
<organism evidence="2 3">
    <name type="scientific">Lasiosphaeris hirsuta</name>
    <dbReference type="NCBI Taxonomy" id="260670"/>
    <lineage>
        <taxon>Eukaryota</taxon>
        <taxon>Fungi</taxon>
        <taxon>Dikarya</taxon>
        <taxon>Ascomycota</taxon>
        <taxon>Pezizomycotina</taxon>
        <taxon>Sordariomycetes</taxon>
        <taxon>Sordariomycetidae</taxon>
        <taxon>Sordariales</taxon>
        <taxon>Lasiosphaeriaceae</taxon>
        <taxon>Lasiosphaeris</taxon>
    </lineage>
</organism>
<feature type="region of interest" description="Disordered" evidence="1">
    <location>
        <begin position="69"/>
        <end position="100"/>
    </location>
</feature>
<name>A0AA39ZXZ1_9PEZI</name>
<gene>
    <name evidence="2" type="ORF">B0H67DRAFT_594399</name>
</gene>
<protein>
    <submittedName>
        <fullName evidence="2">Uncharacterized protein</fullName>
    </submittedName>
</protein>
<dbReference type="AlphaFoldDB" id="A0AA39ZXZ1"/>
<keyword evidence="3" id="KW-1185">Reference proteome</keyword>
<accession>A0AA39ZXZ1</accession>
<evidence type="ECO:0000256" key="1">
    <source>
        <dbReference type="SAM" id="MobiDB-lite"/>
    </source>
</evidence>
<feature type="compositionally biased region" description="Pro residues" evidence="1">
    <location>
        <begin position="401"/>
        <end position="412"/>
    </location>
</feature>
<dbReference type="EMBL" id="JAUKUA010000007">
    <property type="protein sequence ID" value="KAK0705564.1"/>
    <property type="molecule type" value="Genomic_DNA"/>
</dbReference>
<feature type="region of interest" description="Disordered" evidence="1">
    <location>
        <begin position="350"/>
        <end position="453"/>
    </location>
</feature>
<dbReference type="Proteomes" id="UP001172102">
    <property type="component" value="Unassembled WGS sequence"/>
</dbReference>
<proteinExistence type="predicted"/>